<organism evidence="1 2">
    <name type="scientific">Austwickia chelonae NBRC 105200</name>
    <dbReference type="NCBI Taxonomy" id="1184607"/>
    <lineage>
        <taxon>Bacteria</taxon>
        <taxon>Bacillati</taxon>
        <taxon>Actinomycetota</taxon>
        <taxon>Actinomycetes</taxon>
        <taxon>Micrococcales</taxon>
        <taxon>Dermatophilaceae</taxon>
        <taxon>Austwickia</taxon>
    </lineage>
</organism>
<name>K6V6G7_9MICO</name>
<dbReference type="EMBL" id="BAGZ01000008">
    <property type="protein sequence ID" value="GAB77833.1"/>
    <property type="molecule type" value="Genomic_DNA"/>
</dbReference>
<proteinExistence type="predicted"/>
<sequence>MIIGERRRCRGSAEVDAETPATWRCAEPHPDEAGQVDLLLIGPGSRWGRSPRLRVIFEEGTDRIDQVANRIWEELRERCPHSLLASQDIWPHPYWGEGRLVQTARIEAGIAVAHDCYIFVEGHRTIRIEIECALADLLTVEEEVADIVSHVRPKADRR</sequence>
<dbReference type="STRING" id="100225.SAMN05421595_0342"/>
<dbReference type="RefSeq" id="WP_006502585.1">
    <property type="nucleotide sequence ID" value="NZ_BAGZ01000008.1"/>
</dbReference>
<evidence type="ECO:0000313" key="2">
    <source>
        <dbReference type="Proteomes" id="UP000008495"/>
    </source>
</evidence>
<comment type="caution">
    <text evidence="1">The sequence shown here is derived from an EMBL/GenBank/DDBJ whole genome shotgun (WGS) entry which is preliminary data.</text>
</comment>
<evidence type="ECO:0000313" key="1">
    <source>
        <dbReference type="EMBL" id="GAB77833.1"/>
    </source>
</evidence>
<accession>K6V6G7</accession>
<protein>
    <submittedName>
        <fullName evidence="1">Uncharacterized protein</fullName>
    </submittedName>
</protein>
<gene>
    <name evidence="1" type="ORF">AUCHE_08_00750</name>
</gene>
<dbReference type="AlphaFoldDB" id="K6V6G7"/>
<dbReference type="OrthoDB" id="5147671at2"/>
<dbReference type="eggNOG" id="ENOG50329AE">
    <property type="taxonomic scope" value="Bacteria"/>
</dbReference>
<reference evidence="1 2" key="1">
    <citation type="submission" date="2012-08" db="EMBL/GenBank/DDBJ databases">
        <title>Whole genome shotgun sequence of Austwickia chelonae NBRC 105200.</title>
        <authorList>
            <person name="Yoshida I."/>
            <person name="Hosoyama A."/>
            <person name="Tsuchikane K."/>
            <person name="Katsumata H."/>
            <person name="Ando Y."/>
            <person name="Ohji S."/>
            <person name="Hamada M."/>
            <person name="Tamura T."/>
            <person name="Yamazoe A."/>
            <person name="Yamazaki S."/>
            <person name="Fujita N."/>
        </authorList>
    </citation>
    <scope>NUCLEOTIDE SEQUENCE [LARGE SCALE GENOMIC DNA]</scope>
    <source>
        <strain evidence="1 2">NBRC 105200</strain>
    </source>
</reference>
<keyword evidence="2" id="KW-1185">Reference proteome</keyword>
<dbReference type="Proteomes" id="UP000008495">
    <property type="component" value="Unassembled WGS sequence"/>
</dbReference>